<feature type="compositionally biased region" description="Basic residues" evidence="1">
    <location>
        <begin position="320"/>
        <end position="329"/>
    </location>
</feature>
<gene>
    <name evidence="2" type="ORF">TARUN_6450</name>
</gene>
<feature type="compositionally biased region" description="Acidic residues" evidence="1">
    <location>
        <begin position="652"/>
        <end position="667"/>
    </location>
</feature>
<dbReference type="OrthoDB" id="2537769at2759"/>
<evidence type="ECO:0000313" key="3">
    <source>
        <dbReference type="Proteomes" id="UP000266272"/>
    </source>
</evidence>
<dbReference type="AlphaFoldDB" id="A0A395NI83"/>
<dbReference type="STRING" id="490622.A0A395NI83"/>
<dbReference type="PANTHER" id="PTHR36452:SF1">
    <property type="entry name" value="DUF2461 DOMAIN-CONTAINING PROTEIN"/>
    <property type="match status" value="1"/>
</dbReference>
<organism evidence="2 3">
    <name type="scientific">Trichoderma arundinaceum</name>
    <dbReference type="NCBI Taxonomy" id="490622"/>
    <lineage>
        <taxon>Eukaryota</taxon>
        <taxon>Fungi</taxon>
        <taxon>Dikarya</taxon>
        <taxon>Ascomycota</taxon>
        <taxon>Pezizomycotina</taxon>
        <taxon>Sordariomycetes</taxon>
        <taxon>Hypocreomycetidae</taxon>
        <taxon>Hypocreales</taxon>
        <taxon>Hypocreaceae</taxon>
        <taxon>Trichoderma</taxon>
    </lineage>
</organism>
<sequence length="682" mass="77443">MDLDGPAMTTPRAQPKGKSPADPLEVVDFIEEEDTEEQLVMNLLEMIKDATSEQLVLNQSEITSTLYRLKELQDQQPPKVSFSPAIANSRRERLEGTLIYLTSELSAIPATNWVSYKKKLIKFCESELILNMTFPQRLYKVMDVIYLPEEMEAIPHEDFERLYSVARVCATAAQAMGPEGEDTDALAEKWIGAKVRDLQFLQKMFRSMRGTFKASESKQTVMPWGTQAAQSPQIMPAAKRSAPTRESAGTRRRSGRLSSTQVKSAYFEDSSDNSEEEEKAVSGRKKRAPQTKKRARKAENESEEEQYKEDSEEEAEVQAKKKSRGRPAKKAKEESDEDQYHTAPEDDADKDDEEDEDEEDDDGPRKVTIIPLEKLRDTGGVAYEDHKVHKNTMLFLRDLKANNKRPWLKSHDGEYRRALKDWQSFVETTTQTLIEVDETIPELPAKDVIFRIHRDIRFSKDPTPYKPHFSAAWSRTGRKGPYAVYYVHCEPKATFIGGGLWHPEAAHVAKLRASIDERPRRWRRALNDPLFKKAFFPALKDKDGDEGVVKAFVGKNQENALKKKPMGFEVTHRDIELLKLRNYTVGTKLDDDVLCSDDAQTKIKETLRGLSGFVCPFAIKNPTPPLLHILKHMLTVAQQVTFLNSIVMPDPNLDDDESDDEDGEEGEGEHSGGEAEDDGEDE</sequence>
<evidence type="ECO:0000256" key="1">
    <source>
        <dbReference type="SAM" id="MobiDB-lite"/>
    </source>
</evidence>
<feature type="compositionally biased region" description="Basic residues" evidence="1">
    <location>
        <begin position="282"/>
        <end position="296"/>
    </location>
</feature>
<name>A0A395NI83_TRIAR</name>
<evidence type="ECO:0000313" key="2">
    <source>
        <dbReference type="EMBL" id="RFU75792.1"/>
    </source>
</evidence>
<dbReference type="InterPro" id="IPR012808">
    <property type="entry name" value="CHP02453"/>
</dbReference>
<dbReference type="EMBL" id="PXOA01000413">
    <property type="protein sequence ID" value="RFU75792.1"/>
    <property type="molecule type" value="Genomic_DNA"/>
</dbReference>
<dbReference type="NCBIfam" id="TIGR02453">
    <property type="entry name" value="TIGR02453 family protein"/>
    <property type="match status" value="1"/>
</dbReference>
<feature type="compositionally biased region" description="Acidic residues" evidence="1">
    <location>
        <begin position="345"/>
        <end position="362"/>
    </location>
</feature>
<dbReference type="Pfam" id="PF09365">
    <property type="entry name" value="DUF2461"/>
    <property type="match status" value="1"/>
</dbReference>
<dbReference type="PANTHER" id="PTHR36452">
    <property type="entry name" value="CHROMOSOME 12, WHOLE GENOME SHOTGUN SEQUENCE"/>
    <property type="match status" value="1"/>
</dbReference>
<accession>A0A395NI83</accession>
<feature type="region of interest" description="Disordered" evidence="1">
    <location>
        <begin position="1"/>
        <end position="22"/>
    </location>
</feature>
<keyword evidence="3" id="KW-1185">Reference proteome</keyword>
<comment type="caution">
    <text evidence="2">The sequence shown here is derived from an EMBL/GenBank/DDBJ whole genome shotgun (WGS) entry which is preliminary data.</text>
</comment>
<protein>
    <submittedName>
        <fullName evidence="2">Glycoside hydrolase family 92</fullName>
    </submittedName>
</protein>
<keyword evidence="2" id="KW-0378">Hydrolase</keyword>
<dbReference type="Proteomes" id="UP000266272">
    <property type="component" value="Unassembled WGS sequence"/>
</dbReference>
<feature type="compositionally biased region" description="Acidic residues" evidence="1">
    <location>
        <begin position="269"/>
        <end position="278"/>
    </location>
</feature>
<feature type="region of interest" description="Disordered" evidence="1">
    <location>
        <begin position="647"/>
        <end position="682"/>
    </location>
</feature>
<feature type="region of interest" description="Disordered" evidence="1">
    <location>
        <begin position="216"/>
        <end position="369"/>
    </location>
</feature>
<feature type="compositionally biased region" description="Basic and acidic residues" evidence="1">
    <location>
        <begin position="330"/>
        <end position="344"/>
    </location>
</feature>
<feature type="compositionally biased region" description="Acidic residues" evidence="1">
    <location>
        <begin position="301"/>
        <end position="316"/>
    </location>
</feature>
<dbReference type="GO" id="GO:0016787">
    <property type="term" value="F:hydrolase activity"/>
    <property type="evidence" value="ECO:0007669"/>
    <property type="project" value="UniProtKB-KW"/>
</dbReference>
<proteinExistence type="predicted"/>
<reference evidence="2 3" key="1">
    <citation type="journal article" date="2018" name="PLoS Pathog.">
        <title>Evolution of structural diversity of trichothecenes, a family of toxins produced by plant pathogenic and entomopathogenic fungi.</title>
        <authorList>
            <person name="Proctor R.H."/>
            <person name="McCormick S.P."/>
            <person name="Kim H.S."/>
            <person name="Cardoza R.E."/>
            <person name="Stanley A.M."/>
            <person name="Lindo L."/>
            <person name="Kelly A."/>
            <person name="Brown D.W."/>
            <person name="Lee T."/>
            <person name="Vaughan M.M."/>
            <person name="Alexander N.J."/>
            <person name="Busman M."/>
            <person name="Gutierrez S."/>
        </authorList>
    </citation>
    <scope>NUCLEOTIDE SEQUENCE [LARGE SCALE GENOMIC DNA]</scope>
    <source>
        <strain evidence="2 3">IBT 40837</strain>
    </source>
</reference>